<sequence length="204" mass="24007">MPYYEDINTITHCLHWDLFENTRNLGKFLPSMTLRKRHGIHSQILWFSPTKSMDVQNRYGNVSFTIPMYDIVSRFGENFYEVDEMSFSDRRCVRVLLAKTAPLTRSRIDTSSSDASIYKMSYWSYAFKKESCGVPNELEIAIEVDDADCRWLYTRCKMEPNNHSLANTQGFGRHTNVCQRHNHFSRNCPYALSLWETKMKLESK</sequence>
<gene>
    <name evidence="2" type="primary">LOC108665969</name>
</gene>
<dbReference type="RefSeq" id="XP_018008269.1">
    <property type="nucleotide sequence ID" value="XM_018152780.2"/>
</dbReference>
<name>A0A8B7N4S2_HYAAZ</name>
<protein>
    <submittedName>
        <fullName evidence="2">Uncharacterized protein LOC108665969</fullName>
    </submittedName>
</protein>
<dbReference type="GeneID" id="108665969"/>
<dbReference type="KEGG" id="hazt:108665969"/>
<dbReference type="Proteomes" id="UP000694843">
    <property type="component" value="Unplaced"/>
</dbReference>
<dbReference type="OrthoDB" id="6342848at2759"/>
<keyword evidence="1" id="KW-1185">Reference proteome</keyword>
<organism evidence="1 2">
    <name type="scientific">Hyalella azteca</name>
    <name type="common">Amphipod</name>
    <dbReference type="NCBI Taxonomy" id="294128"/>
    <lineage>
        <taxon>Eukaryota</taxon>
        <taxon>Metazoa</taxon>
        <taxon>Ecdysozoa</taxon>
        <taxon>Arthropoda</taxon>
        <taxon>Crustacea</taxon>
        <taxon>Multicrustacea</taxon>
        <taxon>Malacostraca</taxon>
        <taxon>Eumalacostraca</taxon>
        <taxon>Peracarida</taxon>
        <taxon>Amphipoda</taxon>
        <taxon>Senticaudata</taxon>
        <taxon>Talitrida</taxon>
        <taxon>Talitroidea</taxon>
        <taxon>Hyalellidae</taxon>
        <taxon>Hyalella</taxon>
    </lineage>
</organism>
<evidence type="ECO:0000313" key="2">
    <source>
        <dbReference type="RefSeq" id="XP_018008269.1"/>
    </source>
</evidence>
<evidence type="ECO:0000313" key="1">
    <source>
        <dbReference type="Proteomes" id="UP000694843"/>
    </source>
</evidence>
<accession>A0A8B7N4S2</accession>
<proteinExistence type="predicted"/>
<reference evidence="2" key="1">
    <citation type="submission" date="2025-08" db="UniProtKB">
        <authorList>
            <consortium name="RefSeq"/>
        </authorList>
    </citation>
    <scope>IDENTIFICATION</scope>
    <source>
        <tissue evidence="2">Whole organism</tissue>
    </source>
</reference>
<dbReference type="AlphaFoldDB" id="A0A8B7N4S2"/>